<dbReference type="OrthoDB" id="9804286at2"/>
<evidence type="ECO:0000313" key="5">
    <source>
        <dbReference type="Proteomes" id="UP000296153"/>
    </source>
</evidence>
<dbReference type="RefSeq" id="WP_136130687.1">
    <property type="nucleotide sequence ID" value="NZ_PDKT01000001.1"/>
</dbReference>
<comment type="caution">
    <text evidence="4">The sequence shown here is derived from an EMBL/GenBank/DDBJ whole genome shotgun (WGS) entry which is preliminary data.</text>
</comment>
<gene>
    <name evidence="4" type="ORF">CRV12_00330</name>
</gene>
<dbReference type="Proteomes" id="UP000296153">
    <property type="component" value="Unassembled WGS sequence"/>
</dbReference>
<dbReference type="InterPro" id="IPR000594">
    <property type="entry name" value="ThiF_NAD_FAD-bd"/>
</dbReference>
<evidence type="ECO:0000256" key="2">
    <source>
        <dbReference type="SAM" id="Phobius"/>
    </source>
</evidence>
<proteinExistence type="inferred from homology"/>
<dbReference type="NCBIfam" id="NF004281">
    <property type="entry name" value="PRK05690.1"/>
    <property type="match status" value="1"/>
</dbReference>
<dbReference type="FunFam" id="3.40.50.720:FF:000080">
    <property type="entry name" value="Thiazole biosynthesis adenylyltransferase ThiF"/>
    <property type="match status" value="1"/>
</dbReference>
<protein>
    <submittedName>
        <fullName evidence="4">Molybdopterin-synthase adenylyltransferase MoeB</fullName>
    </submittedName>
</protein>
<dbReference type="EMBL" id="PDKT01000001">
    <property type="protein sequence ID" value="PPI88077.1"/>
    <property type="molecule type" value="Genomic_DNA"/>
</dbReference>
<feature type="transmembrane region" description="Helical" evidence="2">
    <location>
        <begin position="35"/>
        <end position="56"/>
    </location>
</feature>
<dbReference type="PANTHER" id="PTHR10953">
    <property type="entry name" value="UBIQUITIN-ACTIVATING ENZYME E1"/>
    <property type="match status" value="1"/>
</dbReference>
<keyword evidence="2" id="KW-0812">Transmembrane</keyword>
<dbReference type="GO" id="GO:0004792">
    <property type="term" value="F:thiosulfate-cyanide sulfurtransferase activity"/>
    <property type="evidence" value="ECO:0007669"/>
    <property type="project" value="TreeGrafter"/>
</dbReference>
<keyword evidence="4" id="KW-0808">Transferase</keyword>
<name>A0A2P5T0G3_9GAMM</name>
<evidence type="ECO:0000313" key="4">
    <source>
        <dbReference type="EMBL" id="PPI88077.1"/>
    </source>
</evidence>
<keyword evidence="4" id="KW-0548">Nucleotidyltransferase</keyword>
<dbReference type="GO" id="GO:0016779">
    <property type="term" value="F:nucleotidyltransferase activity"/>
    <property type="evidence" value="ECO:0007669"/>
    <property type="project" value="UniProtKB-KW"/>
</dbReference>
<accession>A0A2P5T0G3</accession>
<feature type="domain" description="THIF-type NAD/FAD binding fold" evidence="3">
    <location>
        <begin position="14"/>
        <end position="246"/>
    </location>
</feature>
<dbReference type="InterPro" id="IPR045886">
    <property type="entry name" value="ThiF/MoeB/HesA"/>
</dbReference>
<keyword evidence="2" id="KW-1133">Transmembrane helix</keyword>
<reference evidence="4 5" key="1">
    <citation type="journal article" date="2018" name="Genome Biol. Evol.">
        <title>Cladogenesis and Genomic Streamlining in Extracellular Endosymbionts of Tropical Stink Bugs.</title>
        <authorList>
            <person name="Otero-Bravo A."/>
            <person name="Goffredi S."/>
            <person name="Sabree Z.L."/>
        </authorList>
    </citation>
    <scope>NUCLEOTIDE SEQUENCE [LARGE SCALE GENOMIC DNA]</scope>
    <source>
        <strain evidence="4 5">SoEE</strain>
    </source>
</reference>
<dbReference type="InterPro" id="IPR035985">
    <property type="entry name" value="Ubiquitin-activating_enz"/>
</dbReference>
<dbReference type="CDD" id="cd00757">
    <property type="entry name" value="ThiF_MoeB_HesA_family"/>
    <property type="match status" value="1"/>
</dbReference>
<keyword evidence="2" id="KW-0472">Membrane</keyword>
<evidence type="ECO:0000259" key="3">
    <source>
        <dbReference type="Pfam" id="PF00899"/>
    </source>
</evidence>
<dbReference type="AlphaFoldDB" id="A0A2P5T0G3"/>
<dbReference type="GO" id="GO:0005829">
    <property type="term" value="C:cytosol"/>
    <property type="evidence" value="ECO:0007669"/>
    <property type="project" value="TreeGrafter"/>
</dbReference>
<dbReference type="SUPFAM" id="SSF69572">
    <property type="entry name" value="Activating enzymes of the ubiquitin-like proteins"/>
    <property type="match status" value="1"/>
</dbReference>
<comment type="similarity">
    <text evidence="1">Belongs to the HesA/MoeB/ThiF family.</text>
</comment>
<sequence length="249" mass="28172">MSSLNSKKEISRYIEQIKLNKFNFNGQQKIKSGKAAIIGLGGLGCASAIYMVAAGIGEITLIDFDIVVISNLHRQILHHDINVNKPKVYSAAEDLHKINPYCLINVIYDRLSDSTMLEIIKRQKIIIDCTDNIICREQINRLCFNYKIPLVSGAAIRMEGYLSIFNWKPSTPCYRCISRLFDRNNSNCIDQGIMSPIVGIIGAMQSMEAIKLLTNYGTILTEYLLIYDALSLEFNYIRINKDIDCEVCN</sequence>
<evidence type="ECO:0000256" key="1">
    <source>
        <dbReference type="ARBA" id="ARBA00009919"/>
    </source>
</evidence>
<dbReference type="GO" id="GO:0008641">
    <property type="term" value="F:ubiquitin-like modifier activating enzyme activity"/>
    <property type="evidence" value="ECO:0007669"/>
    <property type="project" value="InterPro"/>
</dbReference>
<dbReference type="PANTHER" id="PTHR10953:SF194">
    <property type="entry name" value="MOLYBDOPTERIN-SYNTHASE ADENYLYLTRANSFERASE"/>
    <property type="match status" value="1"/>
</dbReference>
<dbReference type="GO" id="GO:0008146">
    <property type="term" value="F:sulfotransferase activity"/>
    <property type="evidence" value="ECO:0007669"/>
    <property type="project" value="TreeGrafter"/>
</dbReference>
<organism evidence="4 5">
    <name type="scientific">Candidatus Pantoea edessiphila</name>
    <dbReference type="NCBI Taxonomy" id="2044610"/>
    <lineage>
        <taxon>Bacteria</taxon>
        <taxon>Pseudomonadati</taxon>
        <taxon>Pseudomonadota</taxon>
        <taxon>Gammaproteobacteria</taxon>
        <taxon>Enterobacterales</taxon>
        <taxon>Erwiniaceae</taxon>
        <taxon>Pantoea</taxon>
    </lineage>
</organism>
<dbReference type="Gene3D" id="3.40.50.720">
    <property type="entry name" value="NAD(P)-binding Rossmann-like Domain"/>
    <property type="match status" value="1"/>
</dbReference>
<dbReference type="Pfam" id="PF00899">
    <property type="entry name" value="ThiF"/>
    <property type="match status" value="1"/>
</dbReference>